<dbReference type="InterPro" id="IPR000073">
    <property type="entry name" value="AB_hydrolase_1"/>
</dbReference>
<reference evidence="2 3" key="1">
    <citation type="journal article" date="2016" name="Genome Biol. Evol.">
        <title>Divergent and convergent evolution of fungal pathogenicity.</title>
        <authorList>
            <person name="Shang Y."/>
            <person name="Xiao G."/>
            <person name="Zheng P."/>
            <person name="Cen K."/>
            <person name="Zhan S."/>
            <person name="Wang C."/>
        </authorList>
    </citation>
    <scope>NUCLEOTIDE SEQUENCE [LARGE SCALE GENOMIC DNA]</scope>
    <source>
        <strain evidence="2 3">ARSEF 7405</strain>
    </source>
</reference>
<organism evidence="2 3">
    <name type="scientific">Ascosphaera apis ARSEF 7405</name>
    <dbReference type="NCBI Taxonomy" id="392613"/>
    <lineage>
        <taxon>Eukaryota</taxon>
        <taxon>Fungi</taxon>
        <taxon>Dikarya</taxon>
        <taxon>Ascomycota</taxon>
        <taxon>Pezizomycotina</taxon>
        <taxon>Eurotiomycetes</taxon>
        <taxon>Eurotiomycetidae</taxon>
        <taxon>Onygenales</taxon>
        <taxon>Ascosphaeraceae</taxon>
        <taxon>Ascosphaera</taxon>
    </lineage>
</organism>
<dbReference type="PANTHER" id="PTHR12277:SF81">
    <property type="entry name" value="PROTEIN ABHD13"/>
    <property type="match status" value="1"/>
</dbReference>
<comment type="caution">
    <text evidence="2">The sequence shown here is derived from an EMBL/GenBank/DDBJ whole genome shotgun (WGS) entry which is preliminary data.</text>
</comment>
<dbReference type="EMBL" id="AZGZ01000030">
    <property type="protein sequence ID" value="KZZ87875.1"/>
    <property type="molecule type" value="Genomic_DNA"/>
</dbReference>
<name>A0A167VQT0_9EURO</name>
<dbReference type="VEuPathDB" id="FungiDB:AAP_05359"/>
<accession>A0A167VQT0</accession>
<dbReference type="Proteomes" id="UP000242877">
    <property type="component" value="Unassembled WGS sequence"/>
</dbReference>
<evidence type="ECO:0000259" key="1">
    <source>
        <dbReference type="Pfam" id="PF00561"/>
    </source>
</evidence>
<dbReference type="GO" id="GO:0008474">
    <property type="term" value="F:palmitoyl-(protein) hydrolase activity"/>
    <property type="evidence" value="ECO:0007669"/>
    <property type="project" value="TreeGrafter"/>
</dbReference>
<evidence type="ECO:0000313" key="2">
    <source>
        <dbReference type="EMBL" id="KZZ87875.1"/>
    </source>
</evidence>
<protein>
    <submittedName>
        <fullName evidence="2">BEM46 family protein</fullName>
    </submittedName>
</protein>
<dbReference type="InterPro" id="IPR029058">
    <property type="entry name" value="AB_hydrolase_fold"/>
</dbReference>
<dbReference type="PANTHER" id="PTHR12277">
    <property type="entry name" value="ALPHA/BETA HYDROLASE DOMAIN-CONTAINING PROTEIN"/>
    <property type="match status" value="1"/>
</dbReference>
<dbReference type="Pfam" id="PF00561">
    <property type="entry name" value="Abhydrolase_1"/>
    <property type="match status" value="1"/>
</dbReference>
<evidence type="ECO:0000313" key="3">
    <source>
        <dbReference type="Proteomes" id="UP000242877"/>
    </source>
</evidence>
<sequence length="306" mass="33766">MSDSPPTPPSLASNIAGFLRLPMLASGGLAVAATGIMYFKQNEIIYPRNIPAGSRKEILTPDSFDIPPDSFERIALHTPDGETLDSFLIKPLRTPSTPDQRPHITIIMFHGNAGNIGHRIPIAQAFSYNVACNVFMVEYRGYGASTGSPEEKGLKIDAQAALNYLLEREDTRNTKIVVYGQSLGGAVSSWLGVHNQEKVAAVILENTFLSLRKMVPSFIPAGKYIAWLCNQIWATETLIQQLKLPVLFLSGMKDEIVPPQHMAELYSLCGSDNKIFKTFPNGAHNETCTQPGYLDQICFFLEQYVD</sequence>
<proteinExistence type="predicted"/>
<gene>
    <name evidence="2" type="ORF">AAP_05359</name>
</gene>
<dbReference type="AlphaFoldDB" id="A0A167VQT0"/>
<dbReference type="Gene3D" id="3.40.50.1820">
    <property type="entry name" value="alpha/beta hydrolase"/>
    <property type="match status" value="1"/>
</dbReference>
<dbReference type="GO" id="GO:0016020">
    <property type="term" value="C:membrane"/>
    <property type="evidence" value="ECO:0007669"/>
    <property type="project" value="TreeGrafter"/>
</dbReference>
<dbReference type="SUPFAM" id="SSF53474">
    <property type="entry name" value="alpha/beta-Hydrolases"/>
    <property type="match status" value="1"/>
</dbReference>
<dbReference type="OrthoDB" id="10249433at2759"/>
<keyword evidence="3" id="KW-1185">Reference proteome</keyword>
<feature type="domain" description="AB hydrolase-1" evidence="1">
    <location>
        <begin position="105"/>
        <end position="211"/>
    </location>
</feature>